<dbReference type="OrthoDB" id="8594419at2"/>
<name>A0A3S8ZQC6_9NEIS</name>
<protein>
    <submittedName>
        <fullName evidence="2">DUF3304 domain-containing protein</fullName>
    </submittedName>
</protein>
<keyword evidence="1" id="KW-0472">Membrane</keyword>
<evidence type="ECO:0000256" key="1">
    <source>
        <dbReference type="SAM" id="Phobius"/>
    </source>
</evidence>
<dbReference type="InterPro" id="IPR021733">
    <property type="entry name" value="DUF3304"/>
</dbReference>
<feature type="transmembrane region" description="Helical" evidence="1">
    <location>
        <begin position="78"/>
        <end position="97"/>
    </location>
</feature>
<keyword evidence="3" id="KW-1185">Reference proteome</keyword>
<feature type="transmembrane region" description="Helical" evidence="1">
    <location>
        <begin position="20"/>
        <end position="39"/>
    </location>
</feature>
<dbReference type="RefSeq" id="WP_125971684.1">
    <property type="nucleotide sequence ID" value="NZ_CP034433.1"/>
</dbReference>
<evidence type="ECO:0000313" key="3">
    <source>
        <dbReference type="Proteomes" id="UP000282438"/>
    </source>
</evidence>
<organism evidence="2 3">
    <name type="scientific">Iodobacter ciconiae</name>
    <dbReference type="NCBI Taxonomy" id="2496266"/>
    <lineage>
        <taxon>Bacteria</taxon>
        <taxon>Pseudomonadati</taxon>
        <taxon>Pseudomonadota</taxon>
        <taxon>Betaproteobacteria</taxon>
        <taxon>Neisseriales</taxon>
        <taxon>Chitinibacteraceae</taxon>
        <taxon>Iodobacter</taxon>
    </lineage>
</organism>
<keyword evidence="1" id="KW-0812">Transmembrane</keyword>
<evidence type="ECO:0000313" key="2">
    <source>
        <dbReference type="EMBL" id="AZN35665.1"/>
    </source>
</evidence>
<proteinExistence type="predicted"/>
<reference evidence="2 3" key="1">
    <citation type="submission" date="2018-12" db="EMBL/GenBank/DDBJ databases">
        <title>Complete genome sequence of Iodobacter sp. H11R3.</title>
        <authorList>
            <person name="Bae J.-W."/>
        </authorList>
    </citation>
    <scope>NUCLEOTIDE SEQUENCE [LARGE SCALE GENOMIC DNA]</scope>
    <source>
        <strain evidence="2 3">H11R3</strain>
    </source>
</reference>
<dbReference type="Proteomes" id="UP000282438">
    <property type="component" value="Chromosome"/>
</dbReference>
<feature type="transmembrane region" description="Helical" evidence="1">
    <location>
        <begin position="45"/>
        <end position="66"/>
    </location>
</feature>
<dbReference type="AlphaFoldDB" id="A0A3S8ZQC6"/>
<dbReference type="EMBL" id="CP034433">
    <property type="protein sequence ID" value="AZN35665.1"/>
    <property type="molecule type" value="Genomic_DNA"/>
</dbReference>
<sequence>MDSPEKVPEQTETSGAEDGFNLFMIVVSFLNAFALYVAVTGSGYGPAYLMIFSLFGLFVSHIVVLIWACQVEARLWPVFKYSLMINGIVFIAMGFAMNGPAAQAENDTTGGEAANTISASIDSVNYMHDWSVKYKLTDLRSNQAIGGSIVSFLAGPGGKNCCISLPKQWQAGMKVKVDWQEADKTHTKPDKYQRELEIPLYQQPGDLYVLFHPGQEVELVVSRVEPGYPAWPGKIKKDAMDACIERLSEKECKRNLPKYLSNSQEQIAADFRRYCQPENIKPDGDSMGWDKKGCAEMREYCIKEMGVDKRMCEINYEED</sequence>
<accession>A0A3S8ZQC6</accession>
<dbReference type="Pfam" id="PF11745">
    <property type="entry name" value="DUF3304"/>
    <property type="match status" value="1"/>
</dbReference>
<keyword evidence="1" id="KW-1133">Transmembrane helix</keyword>
<dbReference type="KEGG" id="iod:EJO50_03680"/>
<gene>
    <name evidence="2" type="ORF">EJO50_03680</name>
</gene>